<feature type="compositionally biased region" description="Basic and acidic residues" evidence="1">
    <location>
        <begin position="41"/>
        <end position="50"/>
    </location>
</feature>
<feature type="region of interest" description="Disordered" evidence="1">
    <location>
        <begin position="116"/>
        <end position="139"/>
    </location>
</feature>
<gene>
    <name evidence="2" type="ORF">E2C01_097226</name>
</gene>
<accession>A0A5B7K437</accession>
<dbReference type="AlphaFoldDB" id="A0A5B7K437"/>
<proteinExistence type="predicted"/>
<sequence>MEVQLRCHRPWKMRRKENHANRSRVTGVSSTVGTNPTPGKMKREDRDAKVSRRCVKRQKQTREQKVEGSQSYPGGVASVPCRRAAGPSVAPGDAPGHAETHTAGTCGGAAAARVPLSASQPDSQHCHTRSSSASRGSCALLPPGQAGGDFLTLALHSLTTVVSDSLVKSSLPTVYSTRKTNLQHKDRQQSFFQGSRRLFTLKPSKQNVRISTLHLLLRQPRLYLCHLCNTARQTHLRLSQVTLSHLFPAACSKVLHNAGKKSIT</sequence>
<evidence type="ECO:0000313" key="2">
    <source>
        <dbReference type="EMBL" id="MPD01686.1"/>
    </source>
</evidence>
<feature type="compositionally biased region" description="Polar residues" evidence="1">
    <location>
        <begin position="23"/>
        <end position="37"/>
    </location>
</feature>
<evidence type="ECO:0000313" key="3">
    <source>
        <dbReference type="Proteomes" id="UP000324222"/>
    </source>
</evidence>
<organism evidence="2 3">
    <name type="scientific">Portunus trituberculatus</name>
    <name type="common">Swimming crab</name>
    <name type="synonym">Neptunus trituberculatus</name>
    <dbReference type="NCBI Taxonomy" id="210409"/>
    <lineage>
        <taxon>Eukaryota</taxon>
        <taxon>Metazoa</taxon>
        <taxon>Ecdysozoa</taxon>
        <taxon>Arthropoda</taxon>
        <taxon>Crustacea</taxon>
        <taxon>Multicrustacea</taxon>
        <taxon>Malacostraca</taxon>
        <taxon>Eumalacostraca</taxon>
        <taxon>Eucarida</taxon>
        <taxon>Decapoda</taxon>
        <taxon>Pleocyemata</taxon>
        <taxon>Brachyura</taxon>
        <taxon>Eubrachyura</taxon>
        <taxon>Portunoidea</taxon>
        <taxon>Portunidae</taxon>
        <taxon>Portuninae</taxon>
        <taxon>Portunus</taxon>
    </lineage>
</organism>
<protein>
    <submittedName>
        <fullName evidence="2">Uncharacterized protein</fullName>
    </submittedName>
</protein>
<feature type="compositionally biased region" description="Polar residues" evidence="1">
    <location>
        <begin position="117"/>
        <end position="135"/>
    </location>
</feature>
<name>A0A5B7K437_PORTR</name>
<feature type="compositionally biased region" description="Basic residues" evidence="1">
    <location>
        <begin position="1"/>
        <end position="17"/>
    </location>
</feature>
<dbReference type="Proteomes" id="UP000324222">
    <property type="component" value="Unassembled WGS sequence"/>
</dbReference>
<reference evidence="2 3" key="1">
    <citation type="submission" date="2019-05" db="EMBL/GenBank/DDBJ databases">
        <title>Another draft genome of Portunus trituberculatus and its Hox gene families provides insights of decapod evolution.</title>
        <authorList>
            <person name="Jeong J.-H."/>
            <person name="Song I."/>
            <person name="Kim S."/>
            <person name="Choi T."/>
            <person name="Kim D."/>
            <person name="Ryu S."/>
            <person name="Kim W."/>
        </authorList>
    </citation>
    <scope>NUCLEOTIDE SEQUENCE [LARGE SCALE GENOMIC DNA]</scope>
    <source>
        <tissue evidence="2">Muscle</tissue>
    </source>
</reference>
<feature type="region of interest" description="Disordered" evidence="1">
    <location>
        <begin position="1"/>
        <end position="104"/>
    </location>
</feature>
<evidence type="ECO:0000256" key="1">
    <source>
        <dbReference type="SAM" id="MobiDB-lite"/>
    </source>
</evidence>
<keyword evidence="3" id="KW-1185">Reference proteome</keyword>
<comment type="caution">
    <text evidence="2">The sequence shown here is derived from an EMBL/GenBank/DDBJ whole genome shotgun (WGS) entry which is preliminary data.</text>
</comment>
<dbReference type="EMBL" id="VSRR010128178">
    <property type="protein sequence ID" value="MPD01686.1"/>
    <property type="molecule type" value="Genomic_DNA"/>
</dbReference>